<dbReference type="OrthoDB" id="707849at2"/>
<organism evidence="1 2">
    <name type="scientific">Arcticibacter tournemirensis</name>
    <dbReference type="NCBI Taxonomy" id="699437"/>
    <lineage>
        <taxon>Bacteria</taxon>
        <taxon>Pseudomonadati</taxon>
        <taxon>Bacteroidota</taxon>
        <taxon>Sphingobacteriia</taxon>
        <taxon>Sphingobacteriales</taxon>
        <taxon>Sphingobacteriaceae</taxon>
        <taxon>Arcticibacter</taxon>
    </lineage>
</organism>
<gene>
    <name evidence="1" type="ORF">F1649_06125</name>
</gene>
<comment type="caution">
    <text evidence="1">The sequence shown here is derived from an EMBL/GenBank/DDBJ whole genome shotgun (WGS) entry which is preliminary data.</text>
</comment>
<dbReference type="Proteomes" id="UP000322918">
    <property type="component" value="Unassembled WGS sequence"/>
</dbReference>
<dbReference type="PROSITE" id="PS51257">
    <property type="entry name" value="PROKAR_LIPOPROTEIN"/>
    <property type="match status" value="1"/>
</dbReference>
<dbReference type="Pfam" id="PF14135">
    <property type="entry name" value="DUF4302"/>
    <property type="match status" value="1"/>
</dbReference>
<dbReference type="RefSeq" id="WP_141814345.1">
    <property type="nucleotide sequence ID" value="NZ_VFPL01000001.1"/>
</dbReference>
<evidence type="ECO:0000313" key="1">
    <source>
        <dbReference type="EMBL" id="KAA8484352.1"/>
    </source>
</evidence>
<protein>
    <submittedName>
        <fullName evidence="1">DUF4302 domain-containing protein</fullName>
    </submittedName>
</protein>
<accession>A0A5M9HBH7</accession>
<sequence>MKKILLGILAFSLLLGACKKDDTVNPEDKPDAKLIKVLDDYKSQLTGAQFGWKAYLMPDGGGVYSFLFKFDENERVQMLSDIDPSFEDAAFESSYRLKAIQRPSLFFDTYSYIHLLADPDRPFEGSYGTGQYSDFEFSFVSAKEDTITLEGNYNHSKLLLIKAKSQDEFDDFMGNIQAVAGNFSKLRTYFKRMTVGGVEYELNINPAQKAISFAYSDGGSIKSHSSFFYIDGNNVVLTDPFVNGGTTISSLSGVSYNASGFISASINGSTVQIVEAIQPMSYDLNAASRFNSVERQYISYDGFTRDGNPDSYNIKSIPGLSFLLLWTKYSPSYDLAGFTFGNSIRYGPAVTPQVKSDGKVYYTFLGTLGSIPAAYRSIVLNTGNAFGEEQSGFYVIQVSNNTYDLVSADDARKWIRFE</sequence>
<name>A0A5M9HBH7_9SPHI</name>
<dbReference type="InterPro" id="IPR025396">
    <property type="entry name" value="DUF4302"/>
</dbReference>
<dbReference type="EMBL" id="VWNE01000008">
    <property type="protein sequence ID" value="KAA8484352.1"/>
    <property type="molecule type" value="Genomic_DNA"/>
</dbReference>
<dbReference type="AlphaFoldDB" id="A0A5M9HBH7"/>
<evidence type="ECO:0000313" key="2">
    <source>
        <dbReference type="Proteomes" id="UP000322918"/>
    </source>
</evidence>
<reference evidence="1 2" key="1">
    <citation type="submission" date="2019-09" db="EMBL/GenBank/DDBJ databases">
        <title>Pararcticibacter amylolyticus gen. nov., sp. nov., isolated from a rottenly hemp rope, and reclassification of Pedobacter tournemirensis as Pararcticibacter tournemirensis comb. nov.</title>
        <authorList>
            <person name="Cai Y."/>
        </authorList>
    </citation>
    <scope>NUCLEOTIDE SEQUENCE [LARGE SCALE GENOMIC DNA]</scope>
    <source>
        <strain evidence="1 2">TF5-37.2-LB10</strain>
    </source>
</reference>
<keyword evidence="2" id="KW-1185">Reference proteome</keyword>
<proteinExistence type="predicted"/>